<dbReference type="Gene3D" id="3.20.20.80">
    <property type="entry name" value="Glycosidases"/>
    <property type="match status" value="1"/>
</dbReference>
<dbReference type="InterPro" id="IPR017853">
    <property type="entry name" value="GH"/>
</dbReference>
<dbReference type="InterPro" id="IPR051563">
    <property type="entry name" value="Glycosyl_Hydrolase_51"/>
</dbReference>
<dbReference type="PANTHER" id="PTHR31776">
    <property type="entry name" value="ALPHA-L-ARABINOFURANOSIDASE 1"/>
    <property type="match status" value="1"/>
</dbReference>
<proteinExistence type="predicted"/>
<gene>
    <name evidence="2" type="ORF">BN138_203</name>
</gene>
<evidence type="ECO:0000259" key="1">
    <source>
        <dbReference type="Pfam" id="PF22848"/>
    </source>
</evidence>
<organism evidence="2">
    <name type="scientific">termite gut metagenome</name>
    <dbReference type="NCBI Taxonomy" id="433724"/>
    <lineage>
        <taxon>unclassified sequences</taxon>
        <taxon>metagenomes</taxon>
        <taxon>organismal metagenomes</taxon>
    </lineage>
</organism>
<feature type="domain" description="Alpha-L-arabinofuranosidase 1 catalytic" evidence="1">
    <location>
        <begin position="236"/>
        <end position="437"/>
    </location>
</feature>
<reference evidence="2" key="2">
    <citation type="journal article" date="2013" name="Biotechnol. Biofuels">
        <title>Mining for hemicellulases in the fungus-growing termite Pseudacanthotermes militaris using functional metagenomics.</title>
        <authorList>
            <person name="Bastien G."/>
            <person name="Arnal G."/>
            <person name="Bozonnet S."/>
            <person name="Laguerre S."/>
            <person name="Ferreira F."/>
            <person name="Faure R."/>
            <person name="Henrissat B."/>
            <person name="Lefevre F."/>
            <person name="Robe P."/>
            <person name="Bouchez O."/>
            <person name="Noirot C."/>
            <person name="Dumon C."/>
            <person name="O'Donohue M."/>
        </authorList>
    </citation>
    <scope>NUCLEOTIDE SEQUENCE</scope>
</reference>
<dbReference type="SUPFAM" id="SSF51445">
    <property type="entry name" value="(Trans)glycosidases"/>
    <property type="match status" value="1"/>
</dbReference>
<keyword evidence="2" id="KW-0378">Hydrolase</keyword>
<dbReference type="PANTHER" id="PTHR31776:SF0">
    <property type="entry name" value="ALPHA-L-ARABINOFURANOSIDASE 1"/>
    <property type="match status" value="1"/>
</dbReference>
<protein>
    <submittedName>
        <fullName evidence="2">Glycoside hydrolase family 51 protein</fullName>
    </submittedName>
</protein>
<reference evidence="2" key="1">
    <citation type="submission" date="2012-10" db="EMBL/GenBank/DDBJ databases">
        <authorList>
            <person name="Sandrine L."/>
        </authorList>
    </citation>
    <scope>NUCLEOTIDE SEQUENCE</scope>
</reference>
<dbReference type="Pfam" id="PF22848">
    <property type="entry name" value="ASD1_dom"/>
    <property type="match status" value="1"/>
</dbReference>
<dbReference type="GO" id="GO:0046556">
    <property type="term" value="F:alpha-L-arabinofuranosidase activity"/>
    <property type="evidence" value="ECO:0007669"/>
    <property type="project" value="TreeGrafter"/>
</dbReference>
<name>S0DFJ0_9ZZZZ</name>
<evidence type="ECO:0000313" key="2">
    <source>
        <dbReference type="EMBL" id="CCO21015.1"/>
    </source>
</evidence>
<dbReference type="EMBL" id="HF548279">
    <property type="protein sequence ID" value="CCO21015.1"/>
    <property type="molecule type" value="Genomic_DNA"/>
</dbReference>
<accession>S0DFJ0</accession>
<dbReference type="AlphaFoldDB" id="S0DFJ0"/>
<sequence>MSKLSVKTKQVRFPVAPDLYGLFFEDINRSVDGGLYPEMLRNRSFEDSIPPKRCTVSQGGVKFTTPLGWSDQFNGGEGLARWMKGFPPTAIPAWYTQDADMRLDAGDTLNDKRLVSLRVFLSPGGSLKNIGYQGMAFKTGAKYSFYMFAKAADRAAPVTISIHADDGTILDKKDLVVNPGAYGRYDCGFVAPKDATKGYLTITSLEASELCIGFTSLMPADTYKGHGMRCDLMEILDGINAKFLRFPGGCIVEGFTKETAMRFSNTIGPVWERPSHMLMWHYRTTNGLGFHEYLQICEDLDLEPMYVINCGMTCQGRAMELFESEEIDDFLREAFDAIEYAIGATDTPMGRKRAAAGHPAPFKMSYIEIGNENYGPEYNKRYQYFYDALKKRYPSIKYISNTHTEKDGLSTEIADEHFYNTSHFFMENIHMYDGYDRKGPDIFVGEYAVNTGEDSATLRGALAEAMFLMGIEHNQDIVKLTAYAPPF</sequence>
<dbReference type="InterPro" id="IPR055235">
    <property type="entry name" value="ASD1_cat"/>
</dbReference>